<feature type="transmembrane region" description="Helical" evidence="1">
    <location>
        <begin position="92"/>
        <end position="111"/>
    </location>
</feature>
<dbReference type="Gene3D" id="1.20.144.10">
    <property type="entry name" value="Phosphatidic acid phosphatase type 2/haloperoxidase"/>
    <property type="match status" value="1"/>
</dbReference>
<dbReference type="SUPFAM" id="SSF48317">
    <property type="entry name" value="Acid phosphatase/Vanadium-dependent haloperoxidase"/>
    <property type="match status" value="1"/>
</dbReference>
<evidence type="ECO:0000313" key="4">
    <source>
        <dbReference type="Proteomes" id="UP001209535"/>
    </source>
</evidence>
<feature type="transmembrane region" description="Helical" evidence="1">
    <location>
        <begin position="59"/>
        <end position="80"/>
    </location>
</feature>
<dbReference type="Proteomes" id="UP001209535">
    <property type="component" value="Unassembled WGS sequence"/>
</dbReference>
<keyword evidence="1" id="KW-0812">Transmembrane</keyword>
<keyword evidence="4" id="KW-1185">Reference proteome</keyword>
<protein>
    <submittedName>
        <fullName evidence="3">Phosphatase PAP2 family protein</fullName>
    </submittedName>
</protein>
<name>A0ABT2X925_9RHOB</name>
<sequence>MPGLDHIRAALWLVAATLAATGVFALWPGLDLAVSALFYTPGAGFPMSGDPLVEGLRNFIWDLSIGAVLLSAVALILAAIRRPVPGFGARKAGFVFLLYLLGPILAVNAGLKQHWGRARPADISEFGGAASFTPPWLPADQCVSNCSFVSGEGSAATALALTFLVLAPVVRRQVPGWAFRLYAAAGVILPAIGIALRVTTGRHFLSDTVFAMLLVLALALVLHRLILATGRG</sequence>
<evidence type="ECO:0000313" key="3">
    <source>
        <dbReference type="EMBL" id="MCU9850455.1"/>
    </source>
</evidence>
<accession>A0ABT2X925</accession>
<feature type="transmembrane region" description="Helical" evidence="1">
    <location>
        <begin position="153"/>
        <end position="170"/>
    </location>
</feature>
<comment type="caution">
    <text evidence="3">The sequence shown here is derived from an EMBL/GenBank/DDBJ whole genome shotgun (WGS) entry which is preliminary data.</text>
</comment>
<feature type="transmembrane region" description="Helical" evidence="1">
    <location>
        <begin position="12"/>
        <end position="39"/>
    </location>
</feature>
<dbReference type="InterPro" id="IPR036938">
    <property type="entry name" value="PAP2/HPO_sf"/>
</dbReference>
<feature type="transmembrane region" description="Helical" evidence="1">
    <location>
        <begin position="208"/>
        <end position="227"/>
    </location>
</feature>
<feature type="domain" description="Phosphatidic acid phosphatase type 2/haloperoxidase" evidence="2">
    <location>
        <begin position="97"/>
        <end position="226"/>
    </location>
</feature>
<gene>
    <name evidence="3" type="ORF">OEZ60_20940</name>
</gene>
<keyword evidence="1" id="KW-0472">Membrane</keyword>
<reference evidence="3 4" key="1">
    <citation type="submission" date="2022-10" db="EMBL/GenBank/DDBJ databases">
        <title>Defluviimonas sp. nov., isolated from ocean surface sediments.</title>
        <authorList>
            <person name="He W."/>
            <person name="Wang L."/>
            <person name="Zhang D.-F."/>
        </authorList>
    </citation>
    <scope>NUCLEOTIDE SEQUENCE [LARGE SCALE GENOMIC DNA]</scope>
    <source>
        <strain evidence="3 4">WL0024</strain>
    </source>
</reference>
<dbReference type="InterPro" id="IPR000326">
    <property type="entry name" value="PAP2/HPO"/>
</dbReference>
<dbReference type="RefSeq" id="WP_263340581.1">
    <property type="nucleotide sequence ID" value="NZ_JAOVQO010000031.1"/>
</dbReference>
<organism evidence="3 4">
    <name type="scientific">Albidovulum salinarum</name>
    <dbReference type="NCBI Taxonomy" id="2984153"/>
    <lineage>
        <taxon>Bacteria</taxon>
        <taxon>Pseudomonadati</taxon>
        <taxon>Pseudomonadota</taxon>
        <taxon>Alphaproteobacteria</taxon>
        <taxon>Rhodobacterales</taxon>
        <taxon>Paracoccaceae</taxon>
        <taxon>Albidovulum</taxon>
    </lineage>
</organism>
<feature type="transmembrane region" description="Helical" evidence="1">
    <location>
        <begin position="177"/>
        <end position="196"/>
    </location>
</feature>
<dbReference type="Pfam" id="PF01569">
    <property type="entry name" value="PAP2"/>
    <property type="match status" value="1"/>
</dbReference>
<evidence type="ECO:0000256" key="1">
    <source>
        <dbReference type="SAM" id="Phobius"/>
    </source>
</evidence>
<dbReference type="EMBL" id="JAOVQO010000031">
    <property type="protein sequence ID" value="MCU9850455.1"/>
    <property type="molecule type" value="Genomic_DNA"/>
</dbReference>
<evidence type="ECO:0000259" key="2">
    <source>
        <dbReference type="Pfam" id="PF01569"/>
    </source>
</evidence>
<proteinExistence type="predicted"/>
<dbReference type="CDD" id="cd03396">
    <property type="entry name" value="PAP2_like_6"/>
    <property type="match status" value="1"/>
</dbReference>
<keyword evidence="1" id="KW-1133">Transmembrane helix</keyword>